<dbReference type="InterPro" id="IPR029787">
    <property type="entry name" value="Nucleotide_cyclase"/>
</dbReference>
<dbReference type="RefSeq" id="WP_354555614.1">
    <property type="nucleotide sequence ID" value="NZ_JBEPMB010000001.1"/>
</dbReference>
<evidence type="ECO:0000313" key="3">
    <source>
        <dbReference type="EMBL" id="MET3613122.1"/>
    </source>
</evidence>
<dbReference type="Proteomes" id="UP001549047">
    <property type="component" value="Unassembled WGS sequence"/>
</dbReference>
<dbReference type="PANTHER" id="PTHR44757:SF2">
    <property type="entry name" value="BIOFILM ARCHITECTURE MAINTENANCE PROTEIN MBAA"/>
    <property type="match status" value="1"/>
</dbReference>
<protein>
    <submittedName>
        <fullName evidence="3">Diguanylate cyclase (GGDEF)-like protein</fullName>
    </submittedName>
</protein>
<dbReference type="PANTHER" id="PTHR44757">
    <property type="entry name" value="DIGUANYLATE CYCLASE DGCP"/>
    <property type="match status" value="1"/>
</dbReference>
<accession>A0ABV2IXA9</accession>
<sequence>MPSREPDDVFKILVSELAYTIMPSVVMCLTVTVLGLFAYSSIGNLQILLAVGLGTAVSISKIFVMRAHKRFNAKQQASMIEAVRWERIHALHTFILAGSVCWLGSLMFFYRDLSVQILATALLYGYCAGVASRVSVRPYIAASAIVIAAVPPTILAALQGDIAHLILATIFTVFIGAAMQSVWHVYRVAKREISLRLEIELQARRDPLTGLGNRLALAEAFQALRREDHVLICVHCFDLDGFKTVNDRFGHAIGDELLSAIGTRLLDLAGQGKIPVRIGGDEFVMLQSVPNHPEDAELLAARILDALNMPYVISGKPITIGVSLGYTVERSETADLGTMMRLADAASYRVKRQGGGFDREVPQMHNLSASSSAA</sequence>
<feature type="domain" description="GGDEF" evidence="2">
    <location>
        <begin position="230"/>
        <end position="364"/>
    </location>
</feature>
<dbReference type="CDD" id="cd01949">
    <property type="entry name" value="GGDEF"/>
    <property type="match status" value="1"/>
</dbReference>
<dbReference type="SMART" id="SM00267">
    <property type="entry name" value="GGDEF"/>
    <property type="match status" value="1"/>
</dbReference>
<feature type="transmembrane region" description="Helical" evidence="1">
    <location>
        <begin position="45"/>
        <end position="67"/>
    </location>
</feature>
<evidence type="ECO:0000256" key="1">
    <source>
        <dbReference type="SAM" id="Phobius"/>
    </source>
</evidence>
<feature type="transmembrane region" description="Helical" evidence="1">
    <location>
        <begin position="115"/>
        <end position="132"/>
    </location>
</feature>
<evidence type="ECO:0000259" key="2">
    <source>
        <dbReference type="PROSITE" id="PS50887"/>
    </source>
</evidence>
<keyword evidence="1" id="KW-1133">Transmembrane helix</keyword>
<feature type="transmembrane region" description="Helical" evidence="1">
    <location>
        <begin position="88"/>
        <end position="109"/>
    </location>
</feature>
<proteinExistence type="predicted"/>
<comment type="caution">
    <text evidence="3">The sequence shown here is derived from an EMBL/GenBank/DDBJ whole genome shotgun (WGS) entry which is preliminary data.</text>
</comment>
<dbReference type="PROSITE" id="PS50887">
    <property type="entry name" value="GGDEF"/>
    <property type="match status" value="1"/>
</dbReference>
<dbReference type="SUPFAM" id="SSF55073">
    <property type="entry name" value="Nucleotide cyclase"/>
    <property type="match status" value="1"/>
</dbReference>
<keyword evidence="1" id="KW-0472">Membrane</keyword>
<organism evidence="3 4">
    <name type="scientific">Rhizobium aquaticum</name>
    <dbReference type="NCBI Taxonomy" id="1549636"/>
    <lineage>
        <taxon>Bacteria</taxon>
        <taxon>Pseudomonadati</taxon>
        <taxon>Pseudomonadota</taxon>
        <taxon>Alphaproteobacteria</taxon>
        <taxon>Hyphomicrobiales</taxon>
        <taxon>Rhizobiaceae</taxon>
        <taxon>Rhizobium/Agrobacterium group</taxon>
        <taxon>Rhizobium</taxon>
    </lineage>
</organism>
<name>A0ABV2IXA9_9HYPH</name>
<keyword evidence="1" id="KW-0812">Transmembrane</keyword>
<dbReference type="EMBL" id="JBEPMB010000001">
    <property type="protein sequence ID" value="MET3613122.1"/>
    <property type="molecule type" value="Genomic_DNA"/>
</dbReference>
<dbReference type="Pfam" id="PF00990">
    <property type="entry name" value="GGDEF"/>
    <property type="match status" value="1"/>
</dbReference>
<feature type="transmembrane region" description="Helical" evidence="1">
    <location>
        <begin position="12"/>
        <end position="39"/>
    </location>
</feature>
<dbReference type="Gene3D" id="3.30.70.270">
    <property type="match status" value="1"/>
</dbReference>
<dbReference type="InterPro" id="IPR052155">
    <property type="entry name" value="Biofilm_reg_signaling"/>
</dbReference>
<reference evidence="3 4" key="1">
    <citation type="submission" date="2024-06" db="EMBL/GenBank/DDBJ databases">
        <title>Genomic Encyclopedia of Type Strains, Phase IV (KMG-IV): sequencing the most valuable type-strain genomes for metagenomic binning, comparative biology and taxonomic classification.</title>
        <authorList>
            <person name="Goeker M."/>
        </authorList>
    </citation>
    <scope>NUCLEOTIDE SEQUENCE [LARGE SCALE GENOMIC DNA]</scope>
    <source>
        <strain evidence="3 4">DSM 29780</strain>
    </source>
</reference>
<feature type="transmembrane region" description="Helical" evidence="1">
    <location>
        <begin position="164"/>
        <end position="186"/>
    </location>
</feature>
<dbReference type="NCBIfam" id="TIGR00254">
    <property type="entry name" value="GGDEF"/>
    <property type="match status" value="1"/>
</dbReference>
<feature type="transmembrane region" description="Helical" evidence="1">
    <location>
        <begin position="139"/>
        <end position="158"/>
    </location>
</feature>
<dbReference type="InterPro" id="IPR000160">
    <property type="entry name" value="GGDEF_dom"/>
</dbReference>
<evidence type="ECO:0000313" key="4">
    <source>
        <dbReference type="Proteomes" id="UP001549047"/>
    </source>
</evidence>
<keyword evidence="4" id="KW-1185">Reference proteome</keyword>
<gene>
    <name evidence="3" type="ORF">ABID16_001427</name>
</gene>
<dbReference type="InterPro" id="IPR043128">
    <property type="entry name" value="Rev_trsase/Diguanyl_cyclase"/>
</dbReference>